<dbReference type="SMART" id="SM00320">
    <property type="entry name" value="WD40"/>
    <property type="match status" value="4"/>
</dbReference>
<dbReference type="InterPro" id="IPR015943">
    <property type="entry name" value="WD40/YVTN_repeat-like_dom_sf"/>
</dbReference>
<sequence length="347" mass="38472">MPEVHSFGLEPISCHAFNGNRTQLAISPNNHEVHIYNKVGSKWECNQVLREDRNAYVWVLQGNEWKPTLVILRINRAATCVKWSPTENKFAVSSGARLISVCYFEVENDWWVSKHIKKPIRSTVTCLDWHPNNILLACGSTDFKARVFSAYIKEVEPKPSSTPWGSKMPFGYMMFENGGGGGWVHGVSFTESGDKLAWVSHDSSVHVASAAQGMAVVSVKTEFLPFMDCLWVTNNSLVVVGYDCSPSLFSHDDQGRLSFSSKLDVKAGQQQKGNVSAMRMFQTLDKRATTEANEEQTTVHQNTITQLSLYGGNKASAAKFSTSGVDGKLVIWDIKSLESAVAGLRIK</sequence>
<accession>A0ABM0MJX4</accession>
<dbReference type="SUPFAM" id="SSF50978">
    <property type="entry name" value="WD40 repeat-like"/>
    <property type="match status" value="1"/>
</dbReference>
<keyword evidence="3" id="KW-0963">Cytoplasm</keyword>
<protein>
    <recommendedName>
        <fullName evidence="8">Arp2/3 complex 41 kDa subunit</fullName>
    </recommendedName>
    <alternativeName>
        <fullName evidence="9">p41-ARC</fullName>
    </alternativeName>
</protein>
<reference evidence="11" key="1">
    <citation type="submission" date="2025-08" db="UniProtKB">
        <authorList>
            <consortium name="RefSeq"/>
        </authorList>
    </citation>
    <scope>IDENTIFICATION</scope>
    <source>
        <tissue evidence="11">Testes</tissue>
    </source>
</reference>
<keyword evidence="6" id="KW-0009">Actin-binding</keyword>
<evidence type="ECO:0000256" key="6">
    <source>
        <dbReference type="ARBA" id="ARBA00023203"/>
    </source>
</evidence>
<evidence type="ECO:0000256" key="9">
    <source>
        <dbReference type="ARBA" id="ARBA00041789"/>
    </source>
</evidence>
<evidence type="ECO:0000313" key="10">
    <source>
        <dbReference type="Proteomes" id="UP000694865"/>
    </source>
</evidence>
<keyword evidence="4" id="KW-0853">WD repeat</keyword>
<evidence type="ECO:0000256" key="1">
    <source>
        <dbReference type="ARBA" id="ARBA00004245"/>
    </source>
</evidence>
<dbReference type="GeneID" id="100377385"/>
<evidence type="ECO:0000256" key="8">
    <source>
        <dbReference type="ARBA" id="ARBA00041244"/>
    </source>
</evidence>
<name>A0ABM0MJX4_SACKO</name>
<comment type="similarity">
    <text evidence="2">Belongs to the WD repeat ARPC1 family.</text>
</comment>
<dbReference type="InterPro" id="IPR036322">
    <property type="entry name" value="WD40_repeat_dom_sf"/>
</dbReference>
<evidence type="ECO:0000256" key="2">
    <source>
        <dbReference type="ARBA" id="ARBA00006260"/>
    </source>
</evidence>
<dbReference type="PANTHER" id="PTHR10709:SF2">
    <property type="entry name" value="ACTIN-RELATED PROTEIN 2_3 COMPLEX SUBUNIT"/>
    <property type="match status" value="1"/>
</dbReference>
<dbReference type="RefSeq" id="XP_006820315.1">
    <property type="nucleotide sequence ID" value="XM_006820252.1"/>
</dbReference>
<evidence type="ECO:0000256" key="7">
    <source>
        <dbReference type="ARBA" id="ARBA00023212"/>
    </source>
</evidence>
<gene>
    <name evidence="11" type="primary">LOC100377385</name>
</gene>
<keyword evidence="5" id="KW-0677">Repeat</keyword>
<keyword evidence="7" id="KW-0206">Cytoskeleton</keyword>
<keyword evidence="10" id="KW-1185">Reference proteome</keyword>
<evidence type="ECO:0000256" key="3">
    <source>
        <dbReference type="ARBA" id="ARBA00022490"/>
    </source>
</evidence>
<dbReference type="Pfam" id="PF00400">
    <property type="entry name" value="WD40"/>
    <property type="match status" value="1"/>
</dbReference>
<dbReference type="PIRSF" id="PIRSF038093">
    <property type="entry name" value="ARP2/3_su1"/>
    <property type="match status" value="1"/>
</dbReference>
<evidence type="ECO:0000256" key="4">
    <source>
        <dbReference type="ARBA" id="ARBA00022574"/>
    </source>
</evidence>
<dbReference type="InterPro" id="IPR017383">
    <property type="entry name" value="ARPC1"/>
</dbReference>
<proteinExistence type="inferred from homology"/>
<dbReference type="Proteomes" id="UP000694865">
    <property type="component" value="Unplaced"/>
</dbReference>
<dbReference type="Gene3D" id="2.130.10.10">
    <property type="entry name" value="YVTN repeat-like/Quinoprotein amine dehydrogenase"/>
    <property type="match status" value="1"/>
</dbReference>
<evidence type="ECO:0000256" key="5">
    <source>
        <dbReference type="ARBA" id="ARBA00022737"/>
    </source>
</evidence>
<dbReference type="PANTHER" id="PTHR10709">
    <property type="entry name" value="ACTIN-RELATED PROTEIN 2/3 COMPLEX SUBUNIT 1"/>
    <property type="match status" value="1"/>
</dbReference>
<evidence type="ECO:0000313" key="11">
    <source>
        <dbReference type="RefSeq" id="XP_006820315.1"/>
    </source>
</evidence>
<dbReference type="InterPro" id="IPR001680">
    <property type="entry name" value="WD40_rpt"/>
</dbReference>
<organism evidence="10 11">
    <name type="scientific">Saccoglossus kowalevskii</name>
    <name type="common">Acorn worm</name>
    <dbReference type="NCBI Taxonomy" id="10224"/>
    <lineage>
        <taxon>Eukaryota</taxon>
        <taxon>Metazoa</taxon>
        <taxon>Hemichordata</taxon>
        <taxon>Enteropneusta</taxon>
        <taxon>Harrimaniidae</taxon>
        <taxon>Saccoglossus</taxon>
    </lineage>
</organism>
<comment type="subcellular location">
    <subcellularLocation>
        <location evidence="1">Cytoplasm</location>
        <location evidence="1">Cytoskeleton</location>
    </subcellularLocation>
</comment>